<dbReference type="EMBL" id="CP093326">
    <property type="protein sequence ID" value="UNK46756.1"/>
    <property type="molecule type" value="Genomic_DNA"/>
</dbReference>
<keyword evidence="3" id="KW-1185">Reference proteome</keyword>
<dbReference type="Proteomes" id="UP000829069">
    <property type="component" value="Chromosome"/>
</dbReference>
<reference evidence="2 3" key="1">
    <citation type="submission" date="2022-03" db="EMBL/GenBank/DDBJ databases">
        <title>Isotopic signatures of nitrous oxide derived from detoxification processes.</title>
        <authorList>
            <person name="Behrendt U."/>
            <person name="Buchen C."/>
            <person name="Well R."/>
            <person name="Ulrich A."/>
            <person name="Rohe L."/>
            <person name="Kolb S."/>
            <person name="Schloter M."/>
            <person name="Horn M.A."/>
            <person name="Augustin J."/>
        </authorList>
    </citation>
    <scope>NUCLEOTIDE SEQUENCE [LARGE SCALE GENOMIC DNA]</scope>
    <source>
        <strain evidence="2 3">S4-C24</strain>
    </source>
</reference>
<accession>A0ABY3WEE4</accession>
<dbReference type="RefSeq" id="WP_164745350.1">
    <property type="nucleotide sequence ID" value="NZ_CP093326.1"/>
</dbReference>
<evidence type="ECO:0000313" key="2">
    <source>
        <dbReference type="EMBL" id="UNK46756.1"/>
    </source>
</evidence>
<proteinExistence type="predicted"/>
<organism evidence="2 3">
    <name type="scientific">Arthrobacter sulfonylureivorans</name>
    <dbReference type="NCBI Taxonomy" id="2486855"/>
    <lineage>
        <taxon>Bacteria</taxon>
        <taxon>Bacillati</taxon>
        <taxon>Actinomycetota</taxon>
        <taxon>Actinomycetes</taxon>
        <taxon>Micrococcales</taxon>
        <taxon>Micrococcaceae</taxon>
        <taxon>Arthrobacter</taxon>
    </lineage>
</organism>
<feature type="transmembrane region" description="Helical" evidence="1">
    <location>
        <begin position="6"/>
        <end position="27"/>
    </location>
</feature>
<keyword evidence="1" id="KW-0812">Transmembrane</keyword>
<evidence type="ECO:0000256" key="1">
    <source>
        <dbReference type="SAM" id="Phobius"/>
    </source>
</evidence>
<gene>
    <name evidence="2" type="ORF">MNQ99_05220</name>
</gene>
<keyword evidence="1" id="KW-1133">Transmembrane helix</keyword>
<sequence length="45" mass="5365">MEWLIVWIIIGLIAAVVGAVFWGRRYFRHELDRVRRVRRANGGKQ</sequence>
<protein>
    <submittedName>
        <fullName evidence="2">Uncharacterized protein</fullName>
    </submittedName>
</protein>
<evidence type="ECO:0000313" key="3">
    <source>
        <dbReference type="Proteomes" id="UP000829069"/>
    </source>
</evidence>
<name>A0ABY3WEE4_9MICC</name>
<keyword evidence="1" id="KW-0472">Membrane</keyword>